<dbReference type="Proteomes" id="UP000603912">
    <property type="component" value="Unassembled WGS sequence"/>
</dbReference>
<reference evidence="1" key="2">
    <citation type="submission" date="2020-09" db="EMBL/GenBank/DDBJ databases">
        <authorList>
            <person name="Sun Q."/>
            <person name="Zhou Y."/>
        </authorList>
    </citation>
    <scope>NUCLEOTIDE SEQUENCE</scope>
    <source>
        <strain evidence="1">CGMCC 1.12214</strain>
    </source>
</reference>
<evidence type="ECO:0000313" key="2">
    <source>
        <dbReference type="Proteomes" id="UP000603912"/>
    </source>
</evidence>
<gene>
    <name evidence="1" type="ORF">GCM10007036_20380</name>
</gene>
<dbReference type="AlphaFoldDB" id="A0A917I732"/>
<organism evidence="1 2">
    <name type="scientific">Alsobacter metallidurans</name>
    <dbReference type="NCBI Taxonomy" id="340221"/>
    <lineage>
        <taxon>Bacteria</taxon>
        <taxon>Pseudomonadati</taxon>
        <taxon>Pseudomonadota</taxon>
        <taxon>Alphaproteobacteria</taxon>
        <taxon>Hyphomicrobiales</taxon>
        <taxon>Alsobacteraceae</taxon>
        <taxon>Alsobacter</taxon>
    </lineage>
</organism>
<sequence length="100" mass="10334">MRRCSKTIALGLMLTLTACQDSLARRETIDIAAGDAIAQNKAIHIIDPWPASSANTAIPTNARRVADAIERYESRAPAGVAASGAPVFAPITLAPPAAAP</sequence>
<evidence type="ECO:0008006" key="3">
    <source>
        <dbReference type="Google" id="ProtNLM"/>
    </source>
</evidence>
<protein>
    <recommendedName>
        <fullName evidence="3">Lipoprotein</fullName>
    </recommendedName>
</protein>
<dbReference type="EMBL" id="BMES01000001">
    <property type="protein sequence ID" value="GGH18312.1"/>
    <property type="molecule type" value="Genomic_DNA"/>
</dbReference>
<evidence type="ECO:0000313" key="1">
    <source>
        <dbReference type="EMBL" id="GGH18312.1"/>
    </source>
</evidence>
<name>A0A917I732_9HYPH</name>
<comment type="caution">
    <text evidence="1">The sequence shown here is derived from an EMBL/GenBank/DDBJ whole genome shotgun (WGS) entry which is preliminary data.</text>
</comment>
<accession>A0A917I732</accession>
<keyword evidence="2" id="KW-1185">Reference proteome</keyword>
<reference evidence="1" key="1">
    <citation type="journal article" date="2014" name="Int. J. Syst. Evol. Microbiol.">
        <title>Complete genome sequence of Corynebacterium casei LMG S-19264T (=DSM 44701T), isolated from a smear-ripened cheese.</title>
        <authorList>
            <consortium name="US DOE Joint Genome Institute (JGI-PGF)"/>
            <person name="Walter F."/>
            <person name="Albersmeier A."/>
            <person name="Kalinowski J."/>
            <person name="Ruckert C."/>
        </authorList>
    </citation>
    <scope>NUCLEOTIDE SEQUENCE</scope>
    <source>
        <strain evidence="1">CGMCC 1.12214</strain>
    </source>
</reference>
<proteinExistence type="predicted"/>
<dbReference type="PROSITE" id="PS51257">
    <property type="entry name" value="PROKAR_LIPOPROTEIN"/>
    <property type="match status" value="1"/>
</dbReference>
<dbReference type="RefSeq" id="WP_188517500.1">
    <property type="nucleotide sequence ID" value="NZ_BMES01000001.1"/>
</dbReference>